<keyword evidence="5" id="KW-0539">Nucleus</keyword>
<sequence length="542" mass="59455">MGRKFKSSNKTSYLESFTPPILEVGFSDPLFSCAAHPTRPIVVSGLGTGHVFCHSYDPDALEESLLTKRDRFLSSEKSREAQPSLLKDKWWKFEADHAKIASDQSLTVSWKTKRHKGSCRSVLFDMLENSAGESVFTVGTDNMLKKAKTESGKVQSKVDISRFLQNETDSITTMSMANTHPFLVTGTEDGTLLVFDSNDLSGGKVKFTLNDVHEDAINKILAMPAISPYHFLALGSTKLAHVDIRKGIITQSDDQADELLSMCYPTEFVNDNKNDTAVVSHGEGVLTLWKNSVNGFSDQISRVKVNRNASIDAIISTMNSGDDMINSVWCGDSDGYLHRVDYKKGKTVETRVHSSLMSKSGAVDEVGGLDIDFDYRLISSGMEGLKIWSGQTFEGCEDSEFDEESDDNSSSDDVDMSGFGSDSTSTSSDDEDGDDDGEEDGDADEDEDEYEDQRGSQADSNSSDGVVSVSKKNGLDGYHAPGDRKRGNVFHDSQKAKKEKIDKKGIASKTNGNRERLAENRSKEASSKNGLLNHGISRFDDL</sequence>
<dbReference type="InterPro" id="IPR036322">
    <property type="entry name" value="WD40_repeat_dom_sf"/>
</dbReference>
<evidence type="ECO:0000256" key="4">
    <source>
        <dbReference type="ARBA" id="ARBA00022737"/>
    </source>
</evidence>
<dbReference type="Gene3D" id="2.130.10.10">
    <property type="entry name" value="YVTN repeat-like/Quinoprotein amine dehydrogenase"/>
    <property type="match status" value="1"/>
</dbReference>
<evidence type="ECO:0000313" key="9">
    <source>
        <dbReference type="EMBL" id="QBM86034.1"/>
    </source>
</evidence>
<comment type="subcellular location">
    <subcellularLocation>
        <location evidence="1">Nucleus</location>
        <location evidence="1">Nucleolus</location>
    </subcellularLocation>
</comment>
<keyword evidence="10" id="KW-1185">Reference proteome</keyword>
<proteinExistence type="inferred from homology"/>
<dbReference type="Proteomes" id="UP000292447">
    <property type="component" value="Chromosome I"/>
</dbReference>
<evidence type="ECO:0000256" key="8">
    <source>
        <dbReference type="SAM" id="MobiDB-lite"/>
    </source>
</evidence>
<feature type="compositionally biased region" description="Basic and acidic residues" evidence="8">
    <location>
        <begin position="512"/>
        <end position="526"/>
    </location>
</feature>
<feature type="compositionally biased region" description="Acidic residues" evidence="8">
    <location>
        <begin position="428"/>
        <end position="451"/>
    </location>
</feature>
<dbReference type="InterPro" id="IPR015943">
    <property type="entry name" value="WD40/YVTN_repeat-like_dom_sf"/>
</dbReference>
<dbReference type="GO" id="GO:0006364">
    <property type="term" value="P:rRNA processing"/>
    <property type="evidence" value="ECO:0007669"/>
    <property type="project" value="TreeGrafter"/>
</dbReference>
<comment type="similarity">
    <text evidence="2">Belongs to the WD repeat WDR55 family.</text>
</comment>
<feature type="compositionally biased region" description="Basic and acidic residues" evidence="8">
    <location>
        <begin position="492"/>
        <end position="505"/>
    </location>
</feature>
<dbReference type="InterPro" id="IPR001680">
    <property type="entry name" value="WD40_rpt"/>
</dbReference>
<dbReference type="SMART" id="SM00320">
    <property type="entry name" value="WD40"/>
    <property type="match status" value="3"/>
</dbReference>
<protein>
    <recommendedName>
        <fullName evidence="6">WD repeat-containing protein JIP5</fullName>
    </recommendedName>
    <alternativeName>
        <fullName evidence="7">WD repeat-containing protein jip5</fullName>
    </alternativeName>
</protein>
<organism evidence="9 10">
    <name type="scientific">Metschnikowia aff. pulcherrima</name>
    <dbReference type="NCBI Taxonomy" id="2163413"/>
    <lineage>
        <taxon>Eukaryota</taxon>
        <taxon>Fungi</taxon>
        <taxon>Dikarya</taxon>
        <taxon>Ascomycota</taxon>
        <taxon>Saccharomycotina</taxon>
        <taxon>Pichiomycetes</taxon>
        <taxon>Metschnikowiaceae</taxon>
        <taxon>Metschnikowia</taxon>
    </lineage>
</organism>
<dbReference type="PANTHER" id="PTHR19924:SF31">
    <property type="entry name" value="WD REPEAT-CONTAINING PROTEIN JIP5"/>
    <property type="match status" value="1"/>
</dbReference>
<feature type="compositionally biased region" description="Acidic residues" evidence="8">
    <location>
        <begin position="396"/>
        <end position="415"/>
    </location>
</feature>
<keyword evidence="3" id="KW-0853">WD repeat</keyword>
<evidence type="ECO:0000256" key="2">
    <source>
        <dbReference type="ARBA" id="ARBA00007625"/>
    </source>
</evidence>
<feature type="compositionally biased region" description="Low complexity" evidence="8">
    <location>
        <begin position="459"/>
        <end position="472"/>
    </location>
</feature>
<name>A0A4P6XKF3_9ASCO</name>
<feature type="compositionally biased region" description="Low complexity" evidence="8">
    <location>
        <begin position="416"/>
        <end position="427"/>
    </location>
</feature>
<dbReference type="GO" id="GO:0045943">
    <property type="term" value="P:positive regulation of transcription by RNA polymerase I"/>
    <property type="evidence" value="ECO:0007669"/>
    <property type="project" value="TreeGrafter"/>
</dbReference>
<gene>
    <name evidence="9" type="ORF">METSCH_A06670</name>
</gene>
<dbReference type="GO" id="GO:0005730">
    <property type="term" value="C:nucleolus"/>
    <property type="evidence" value="ECO:0007669"/>
    <property type="project" value="UniProtKB-SubCell"/>
</dbReference>
<feature type="region of interest" description="Disordered" evidence="8">
    <location>
        <begin position="396"/>
        <end position="542"/>
    </location>
</feature>
<accession>A0A4P6XKF3</accession>
<dbReference type="PANTHER" id="PTHR19924">
    <property type="entry name" value="UTP15 U3 SMALL NUCLEOLAR RNA-ASSOCIATED PROTEIN 15 FAMILY MEMBER"/>
    <property type="match status" value="1"/>
</dbReference>
<dbReference type="SUPFAM" id="SSF50978">
    <property type="entry name" value="WD40 repeat-like"/>
    <property type="match status" value="1"/>
</dbReference>
<keyword evidence="4" id="KW-0677">Repeat</keyword>
<dbReference type="AlphaFoldDB" id="A0A4P6XKF3"/>
<evidence type="ECO:0000256" key="3">
    <source>
        <dbReference type="ARBA" id="ARBA00022574"/>
    </source>
</evidence>
<reference evidence="10" key="1">
    <citation type="submission" date="2019-03" db="EMBL/GenBank/DDBJ databases">
        <title>Snf2 controls pulcherriminic acid biosynthesis and connects pigmentation and antifungal activity of the yeast Metschnikowia pulcherrima.</title>
        <authorList>
            <person name="Gore-Lloyd D."/>
            <person name="Sumann I."/>
            <person name="Brachmann A.O."/>
            <person name="Schneeberger K."/>
            <person name="Ortiz-Merino R.A."/>
            <person name="Moreno-Beltran M."/>
            <person name="Schlaefli M."/>
            <person name="Kirner P."/>
            <person name="Santos Kron A."/>
            <person name="Wolfe K.H."/>
            <person name="Piel J."/>
            <person name="Ahrens C.H."/>
            <person name="Henk D."/>
            <person name="Freimoser F.M."/>
        </authorList>
    </citation>
    <scope>NUCLEOTIDE SEQUENCE [LARGE SCALE GENOMIC DNA]</scope>
    <source>
        <strain evidence="10">APC 1.2</strain>
    </source>
</reference>
<dbReference type="STRING" id="2163413.A0A4P6XKF3"/>
<evidence type="ECO:0000256" key="5">
    <source>
        <dbReference type="ARBA" id="ARBA00023242"/>
    </source>
</evidence>
<evidence type="ECO:0000256" key="6">
    <source>
        <dbReference type="ARBA" id="ARBA00039238"/>
    </source>
</evidence>
<evidence type="ECO:0000256" key="1">
    <source>
        <dbReference type="ARBA" id="ARBA00004604"/>
    </source>
</evidence>
<evidence type="ECO:0000256" key="7">
    <source>
        <dbReference type="ARBA" id="ARBA00039514"/>
    </source>
</evidence>
<evidence type="ECO:0000313" key="10">
    <source>
        <dbReference type="Proteomes" id="UP000292447"/>
    </source>
</evidence>
<dbReference type="EMBL" id="CP034456">
    <property type="protein sequence ID" value="QBM86034.1"/>
    <property type="molecule type" value="Genomic_DNA"/>
</dbReference>